<accession>A0A0G4GX19</accession>
<feature type="region of interest" description="Disordered" evidence="1">
    <location>
        <begin position="220"/>
        <end position="280"/>
    </location>
</feature>
<feature type="compositionally biased region" description="Low complexity" evidence="1">
    <location>
        <begin position="222"/>
        <end position="231"/>
    </location>
</feature>
<dbReference type="AlphaFoldDB" id="A0A0G4GX19"/>
<keyword evidence="2" id="KW-0732">Signal</keyword>
<dbReference type="VEuPathDB" id="CryptoDB:Vbra_833"/>
<gene>
    <name evidence="3" type="ORF">Vbra_833</name>
</gene>
<evidence type="ECO:0000256" key="2">
    <source>
        <dbReference type="SAM" id="SignalP"/>
    </source>
</evidence>
<keyword evidence="4" id="KW-1185">Reference proteome</keyword>
<proteinExistence type="predicted"/>
<feature type="signal peptide" evidence="2">
    <location>
        <begin position="1"/>
        <end position="20"/>
    </location>
</feature>
<evidence type="ECO:0000256" key="1">
    <source>
        <dbReference type="SAM" id="MobiDB-lite"/>
    </source>
</evidence>
<feature type="region of interest" description="Disordered" evidence="1">
    <location>
        <begin position="54"/>
        <end position="82"/>
    </location>
</feature>
<evidence type="ECO:0000313" key="3">
    <source>
        <dbReference type="EMBL" id="CEM35559.1"/>
    </source>
</evidence>
<sequence length="280" mass="29536">MVTLVKTCALLLIAASVALASHSELARPCAAGNIQGCPQEDVAPPDAARMAVQQPTVGEGGETPLQRQLTAPETGDASASAAEVPEKVELRQLTDAEAAAVVEGLRKLDPRQAQHIIRSGFLARTCPLNGGPSCPVAYFSAEAGIRRMPTNQNGVTLQGPEEAFIQYRDWVNDGGQYQIKVPNMSGNENRPVRASPENAAAAGRAIGMAAMKAKGNPFVRTQPAQEQPPAAGAGGVGGSSSSPETRLNPQKKAYLPGEIRGTSRSTRPNTLRRLREERDQ</sequence>
<dbReference type="EMBL" id="CDMY01000859">
    <property type="protein sequence ID" value="CEM35559.1"/>
    <property type="molecule type" value="Genomic_DNA"/>
</dbReference>
<evidence type="ECO:0000313" key="4">
    <source>
        <dbReference type="Proteomes" id="UP000041254"/>
    </source>
</evidence>
<organism evidence="3 4">
    <name type="scientific">Vitrella brassicaformis (strain CCMP3155)</name>
    <dbReference type="NCBI Taxonomy" id="1169540"/>
    <lineage>
        <taxon>Eukaryota</taxon>
        <taxon>Sar</taxon>
        <taxon>Alveolata</taxon>
        <taxon>Colpodellida</taxon>
        <taxon>Vitrellaceae</taxon>
        <taxon>Vitrella</taxon>
    </lineage>
</organism>
<reference evidence="3 4" key="1">
    <citation type="submission" date="2014-11" db="EMBL/GenBank/DDBJ databases">
        <authorList>
            <person name="Zhu J."/>
            <person name="Qi W."/>
            <person name="Song R."/>
        </authorList>
    </citation>
    <scope>NUCLEOTIDE SEQUENCE [LARGE SCALE GENOMIC DNA]</scope>
</reference>
<dbReference type="Proteomes" id="UP000041254">
    <property type="component" value="Unassembled WGS sequence"/>
</dbReference>
<feature type="chain" id="PRO_5005191133" evidence="2">
    <location>
        <begin position="21"/>
        <end position="280"/>
    </location>
</feature>
<name>A0A0G4GX19_VITBC</name>
<protein>
    <submittedName>
        <fullName evidence="3">Uncharacterized protein</fullName>
    </submittedName>
</protein>
<dbReference type="InParanoid" id="A0A0G4GX19"/>